<dbReference type="Pfam" id="PF00496">
    <property type="entry name" value="SBP_bac_5"/>
    <property type="match status" value="1"/>
</dbReference>
<evidence type="ECO:0000256" key="1">
    <source>
        <dbReference type="ARBA" id="ARBA00004196"/>
    </source>
</evidence>
<sequence>MKKLFDSAVSRRSFLGGAAAVSALGLAACGGNDTPSGGEGGGEGGETTSGGGTITAGSAYAPSEYNPTKTSSAFCLGSNWHVLEGLYGTDPHDYSTFPELATGDPEQVDETTFTVTLREGAAFSNGNAVTTADVVESFDRTKADATYSAFLSPIDSLEATDDTTITVKTAIANFSLLKERLALVRVFPAGTSDEELSNQPVGSGPWMYSTITDDAVDLVPNPNYNGSYPAEDAGLHYDILVDATARMTAQQQGQTLVMESVTADAIPTIESAGCKVDKVQGFGTRFIMFNTAKAPWDNVTARQAVMYALNTDLMVENIFAGLAATASSYIPKDFPNYQEAATVYTYDQEKAKTLLDEAGVTPGDLKIRCTDNTQASAMATQAQQDLAALGFNATIAEETSAATYAAIDGGTDDFDILIAPGDPSCWGADPDLLLNWWYGDNVWQQTRTGWGTSEEFAQIRELMNAALGQSGDEQQATWKQVYDLIADNCVLYPLIHVQTATASWDDASKNPLGTAIEGFEGIGTTGMSFIGCKTVTA</sequence>
<feature type="compositionally biased region" description="Gly residues" evidence="5">
    <location>
        <begin position="37"/>
        <end position="54"/>
    </location>
</feature>
<dbReference type="PIRSF" id="PIRSF002741">
    <property type="entry name" value="MppA"/>
    <property type="match status" value="1"/>
</dbReference>
<dbReference type="SUPFAM" id="SSF53850">
    <property type="entry name" value="Periplasmic binding protein-like II"/>
    <property type="match status" value="1"/>
</dbReference>
<evidence type="ECO:0000256" key="3">
    <source>
        <dbReference type="ARBA" id="ARBA00022448"/>
    </source>
</evidence>
<keyword evidence="3" id="KW-0813">Transport</keyword>
<dbReference type="EMBL" id="JAUDEA010000002">
    <property type="protein sequence ID" value="MDM8270600.1"/>
    <property type="molecule type" value="Genomic_DNA"/>
</dbReference>
<dbReference type="PROSITE" id="PS51257">
    <property type="entry name" value="PROKAR_LIPOPROTEIN"/>
    <property type="match status" value="1"/>
</dbReference>
<keyword evidence="8" id="KW-1185">Reference proteome</keyword>
<dbReference type="Gene3D" id="3.10.105.10">
    <property type="entry name" value="Dipeptide-binding Protein, Domain 3"/>
    <property type="match status" value="1"/>
</dbReference>
<evidence type="ECO:0000256" key="2">
    <source>
        <dbReference type="ARBA" id="ARBA00005695"/>
    </source>
</evidence>
<reference evidence="7 8" key="2">
    <citation type="submission" date="2023-06" db="EMBL/GenBank/DDBJ databases">
        <title>Identification and characterization of horizontal gene transfer across gut microbiota members of farm animals based on homology search.</title>
        <authorList>
            <person name="Schwarzerova J."/>
            <person name="Nykrynova M."/>
            <person name="Jureckova K."/>
            <person name="Cejkova D."/>
            <person name="Rychlik I."/>
        </authorList>
    </citation>
    <scope>NUCLEOTIDE SEQUENCE [LARGE SCALE GENOMIC DNA]</scope>
    <source>
        <strain evidence="7 8">153_Feed</strain>
    </source>
</reference>
<feature type="region of interest" description="Disordered" evidence="5">
    <location>
        <begin position="34"/>
        <end position="55"/>
    </location>
</feature>
<dbReference type="InterPro" id="IPR030678">
    <property type="entry name" value="Peptide/Ni-bd"/>
</dbReference>
<feature type="domain" description="Solute-binding protein family 5" evidence="6">
    <location>
        <begin position="98"/>
        <end position="441"/>
    </location>
</feature>
<evidence type="ECO:0000259" key="6">
    <source>
        <dbReference type="Pfam" id="PF00496"/>
    </source>
</evidence>
<evidence type="ECO:0000256" key="5">
    <source>
        <dbReference type="SAM" id="MobiDB-lite"/>
    </source>
</evidence>
<proteinExistence type="inferred from homology"/>
<dbReference type="CDD" id="cd00995">
    <property type="entry name" value="PBP2_NikA_DppA_OppA_like"/>
    <property type="match status" value="1"/>
</dbReference>
<gene>
    <name evidence="7" type="ORF">QUW25_02710</name>
</gene>
<dbReference type="Gene3D" id="3.40.190.10">
    <property type="entry name" value="Periplasmic binding protein-like II"/>
    <property type="match status" value="1"/>
</dbReference>
<reference evidence="7 8" key="3">
    <citation type="submission" date="2023-06" db="EMBL/GenBank/DDBJ databases">
        <authorList>
            <person name="Zeman M."/>
            <person name="Kubasova T."/>
            <person name="Jahodarova E."/>
            <person name="Nykrynova M."/>
            <person name="Rychlik I."/>
        </authorList>
    </citation>
    <scope>NUCLEOTIDE SEQUENCE [LARGE SCALE GENOMIC DNA]</scope>
    <source>
        <strain evidence="7 8">153_Feed</strain>
    </source>
</reference>
<dbReference type="InterPro" id="IPR000914">
    <property type="entry name" value="SBP_5_dom"/>
</dbReference>
<dbReference type="InterPro" id="IPR006311">
    <property type="entry name" value="TAT_signal"/>
</dbReference>
<dbReference type="PANTHER" id="PTHR30290:SF10">
    <property type="entry name" value="PERIPLASMIC OLIGOPEPTIDE-BINDING PROTEIN-RELATED"/>
    <property type="match status" value="1"/>
</dbReference>
<dbReference type="RefSeq" id="WP_289510696.1">
    <property type="nucleotide sequence ID" value="NZ_JAUDEA010000002.1"/>
</dbReference>
<organism evidence="7 8">
    <name type="scientific">Thermophilibacter provencensis</name>
    <dbReference type="NCBI Taxonomy" id="1852386"/>
    <lineage>
        <taxon>Bacteria</taxon>
        <taxon>Bacillati</taxon>
        <taxon>Actinomycetota</taxon>
        <taxon>Coriobacteriia</taxon>
        <taxon>Coriobacteriales</taxon>
        <taxon>Atopobiaceae</taxon>
        <taxon>Thermophilibacter</taxon>
    </lineage>
</organism>
<comment type="similarity">
    <text evidence="2">Belongs to the bacterial solute-binding protein 5 family.</text>
</comment>
<name>A0ABT7V1V5_9ACTN</name>
<accession>A0ABT7V1V5</accession>
<evidence type="ECO:0000256" key="4">
    <source>
        <dbReference type="ARBA" id="ARBA00022729"/>
    </source>
</evidence>
<comment type="subcellular location">
    <subcellularLocation>
        <location evidence="1">Cell envelope</location>
    </subcellularLocation>
</comment>
<reference evidence="8" key="1">
    <citation type="submission" date="2023-06" db="EMBL/GenBank/DDBJ databases">
        <title>Identification and characterization of horizontal gene transfer across gut microbiota members of farm animals based on homology search.</title>
        <authorList>
            <person name="Zeman M."/>
            <person name="Kubasova T."/>
            <person name="Jahodarova E."/>
            <person name="Nykrynova M."/>
            <person name="Rychlik I."/>
        </authorList>
    </citation>
    <scope>NUCLEOTIDE SEQUENCE [LARGE SCALE GENOMIC DNA]</scope>
    <source>
        <strain evidence="8">153_Feed</strain>
    </source>
</reference>
<comment type="caution">
    <text evidence="7">The sequence shown here is derived from an EMBL/GenBank/DDBJ whole genome shotgun (WGS) entry which is preliminary data.</text>
</comment>
<evidence type="ECO:0000313" key="7">
    <source>
        <dbReference type="EMBL" id="MDM8270600.1"/>
    </source>
</evidence>
<protein>
    <submittedName>
        <fullName evidence="7">ABC transporter substrate-binding protein</fullName>
    </submittedName>
</protein>
<dbReference type="InterPro" id="IPR039424">
    <property type="entry name" value="SBP_5"/>
</dbReference>
<keyword evidence="4" id="KW-0732">Signal</keyword>
<evidence type="ECO:0000313" key="8">
    <source>
        <dbReference type="Proteomes" id="UP001529256"/>
    </source>
</evidence>
<dbReference type="PROSITE" id="PS51318">
    <property type="entry name" value="TAT"/>
    <property type="match status" value="1"/>
</dbReference>
<dbReference type="Proteomes" id="UP001529256">
    <property type="component" value="Unassembled WGS sequence"/>
</dbReference>
<dbReference type="PANTHER" id="PTHR30290">
    <property type="entry name" value="PERIPLASMIC BINDING COMPONENT OF ABC TRANSPORTER"/>
    <property type="match status" value="1"/>
</dbReference>